<comment type="caution">
    <text evidence="1">The sequence shown here is derived from an EMBL/GenBank/DDBJ whole genome shotgun (WGS) entry which is preliminary data.</text>
</comment>
<keyword evidence="2" id="KW-1185">Reference proteome</keyword>
<evidence type="ECO:0000313" key="2">
    <source>
        <dbReference type="Proteomes" id="UP000688137"/>
    </source>
</evidence>
<dbReference type="EMBL" id="CAJJDM010000164">
    <property type="protein sequence ID" value="CAD8114242.1"/>
    <property type="molecule type" value="Genomic_DNA"/>
</dbReference>
<name>A0A8S1QF49_PARPR</name>
<dbReference type="AlphaFoldDB" id="A0A8S1QF49"/>
<proteinExistence type="predicted"/>
<sequence length="127" mass="15347">MRFNYIVIENKQNIFFWIGFNFINFGQDQSFSRLEINNLIMINFMQDQKLSSSLSILIDQEIFEINFLIQGRTNDEIQQQIQNIIAAQQFLYKYCNWKIDYIELLENNLQKALEQFFLLMILIQDTI</sequence>
<evidence type="ECO:0000313" key="1">
    <source>
        <dbReference type="EMBL" id="CAD8114242.1"/>
    </source>
</evidence>
<protein>
    <submittedName>
        <fullName evidence="1">Uncharacterized protein</fullName>
    </submittedName>
</protein>
<dbReference type="Proteomes" id="UP000688137">
    <property type="component" value="Unassembled WGS sequence"/>
</dbReference>
<accession>A0A8S1QF49</accession>
<gene>
    <name evidence="1" type="ORF">PPRIM_AZ9-3.1.T1590014</name>
</gene>
<reference evidence="1" key="1">
    <citation type="submission" date="2021-01" db="EMBL/GenBank/DDBJ databases">
        <authorList>
            <consortium name="Genoscope - CEA"/>
            <person name="William W."/>
        </authorList>
    </citation>
    <scope>NUCLEOTIDE SEQUENCE</scope>
</reference>
<organism evidence="1 2">
    <name type="scientific">Paramecium primaurelia</name>
    <dbReference type="NCBI Taxonomy" id="5886"/>
    <lineage>
        <taxon>Eukaryota</taxon>
        <taxon>Sar</taxon>
        <taxon>Alveolata</taxon>
        <taxon>Ciliophora</taxon>
        <taxon>Intramacronucleata</taxon>
        <taxon>Oligohymenophorea</taxon>
        <taxon>Peniculida</taxon>
        <taxon>Parameciidae</taxon>
        <taxon>Paramecium</taxon>
    </lineage>
</organism>